<sequence length="2063" mass="226999">MGSQALQILRQGVWASLTGGWYVDPHQSTFSNCFHLYLWIFLLAFPFLLYMALPPSLVVAGVYSAVVAVFFTAIKVVNYRLHAMFDLGEIVEKKQASLTTEAPKMEDGDEGLGANEANQHRDSHVGVEMTVFRKVNSTPPVRCSSQHSLFGLNQVSVRISRLRVLATAGGRRWHKGLSCTDRTLYLFRCFLFCRAGIDSVRVVAELTIIIVFPPGAPSVVQSCIAATLGSDFPGLLGISGVSAGFGEPGRCLSIPPSPSSQEDGGEKEPSPEAEELTGQLSQQSPRDNEVGAYSPLGPSAESGSLGDTPLSPLIKSSLSEELSENLLGLGLDPVTFAPGTDHPGSRSGVALAAGSTDSCFSAGGATTDRETLSTVSSYRSEKTDSTQLESPSFSQPRPADGQTSPPAPVPVAGPAGQDGSDTDNLSDSVLLRSPSKEFSPSQGLDRTLVEDRTVTVPPLPPPRQANSVPSGLALGLVCSEPALPISSTPFLLPDQPALQAQPVVRPKDLKLLRASGGSVGHRPGRRKAPRRRAAAGSSSFDCGSYRRHHNHRQHRDYIPVRNRLGAKAYSESLFEDSSDEDDGSDMSAGSSLGSQRRYSSDDDDDEDDSSSSTSCYSPDLANTGVTSPLPSAAQLPTQREGDETAGLSHPRAAHRSSSTASAKTHARVLSMDGAGGGQSSTPALPSNLITMPSTSTPAPRSLTMSKSDLEARTIHTDGFSGAHHNRLGSIGGSWTGNQMGWRAEELVEEGAVGGAMAPDDGDKHESVSSVKRTQAIRRRHNAGSNPTPPPSTMGSPPSLQDLQRARTSSHSRTRALPSALQFASSLLLPRSGIHEASTFDDTSEGAVHYFYDESGVKRSYTFGPAGGGYEDPVQERERQSQSSSFTSTEVQEGAQVLSMLQPRPVVLQGMQVRRVPLEMPEVGVLFDLNHESLQESQENTLMIEEKAIPKQYYRFWVLPGKWLKVRYDRLALMALLDRNRRVGENVFAVVLASLVAFLGFLLMLQGFFRDIWVFQFCLVIASCQYSLLKSVQPDAASPMHGHNWIIVYSRPVYFCLCCVMIWIFDLSAGSGNLQSFSLYGVTFFSVDFLLCVRDMLIAPPVFALCFPVIFLFGLLPQVNTFVMCLLEQIDMHVFGGSATTSPLSSLYSLIRSMLVAALLYGFCLGAISTPWGDAHVPVLFSVFCGLLLALSYHLSRQSSDPTILWSLVKSKLFPELENRTPEEPPVEIKDPLPEKLHNSVKEILHSDLVVCPLMAVITFAISASTVFIALQPALSFVLYILAGVVGFITHYLLPQLRKQLPWFCLAHPVLRSREYSQFEVRDAAQLMWFEKLYAWLQCVEKYFIYPAVVLNSLTTEARAVGQNHKELDIYSRALFISVAGMKLLRSSFCTPSQQYVTLCFTTLFFHFDYPNFSETFLIDYYFMSILFSKMWDLLYKLRFVLTYIAPWQITWGSAFHAFAQPFAVPHSAVLFVQAIFSAFFSTPLNPVLGSAVFVTSYTRPVKFWERDYNTKRVDHSNTRLATQLDRNPGADDNNLNSIFYEHLTRSLQHSLCGDLLLGRWGNYATGDCFILASDYLNALVHIIEIGNGLVTFQLRGLEFRGTYCQQREVEAITEGVEEDEGCCCCEPGHLPHMLSFNAAFGQRWLAWEVAATKYVLEGYSISDNNAASMLQVFDLRKILITYYVKKQSIIYYVNRSSKLEDWLSNEAIQEALRPCLGSNYVDSDPTFNLNIDEDYDHRASGITPASFCMVYLDWIQYCNSRRQTPVTCERDSPLVTLCFGLCILGRRALGTASHSMSASLEPFLYGLHALFKGDFRITSPRDEWVFADMDLLNRVVAPGVRMSLKLHQDHFTSPDEYEDPTVLYDAITANEEKMLISHEGDPVWRSAILANMPSLLALRHIMDDGSDEYKIIMLNKRFLSFRVIKVNRECVRGLWAGQQQELVFLRNRNPERGSIQNAKQALRNMINSSCDQPIGYPIYVSPLTTSYAGGHSQLRSVWGGPVSPHNIYAWLISSWDRLQKGCGAGCNSGGNIEDSDCGGGSASISANPAIHTTHSTPASSLPQ</sequence>
<feature type="compositionally biased region" description="Basic residues" evidence="7">
    <location>
        <begin position="545"/>
        <end position="554"/>
    </location>
</feature>
<feature type="region of interest" description="Disordered" evidence="7">
    <location>
        <begin position="335"/>
        <end position="468"/>
    </location>
</feature>
<feature type="region of interest" description="Disordered" evidence="7">
    <location>
        <begin position="754"/>
        <end position="815"/>
    </location>
</feature>
<feature type="transmembrane region" description="Helical" evidence="6">
    <location>
        <begin position="1044"/>
        <end position="1064"/>
    </location>
</feature>
<feature type="compositionally biased region" description="Basic residues" evidence="7">
    <location>
        <begin position="522"/>
        <end position="533"/>
    </location>
</feature>
<keyword evidence="3 6" id="KW-0812">Transmembrane</keyword>
<dbReference type="InParanoid" id="H3CXB0"/>
<evidence type="ECO:0000256" key="1">
    <source>
        <dbReference type="ARBA" id="ARBA00004141"/>
    </source>
</evidence>
<evidence type="ECO:0000259" key="8">
    <source>
        <dbReference type="Pfam" id="PF05041"/>
    </source>
</evidence>
<dbReference type="Pfam" id="PF05041">
    <property type="entry name" value="Pecanex_C"/>
    <property type="match status" value="1"/>
</dbReference>
<evidence type="ECO:0000313" key="9">
    <source>
        <dbReference type="Ensembl" id="ENSTNIP00000012895.1"/>
    </source>
</evidence>
<dbReference type="Ensembl" id="ENSTNIT00000013087.1">
    <property type="protein sequence ID" value="ENSTNIP00000012895.1"/>
    <property type="gene ID" value="ENSTNIG00000010000.1"/>
</dbReference>
<feature type="transmembrane region" description="Helical" evidence="6">
    <location>
        <begin position="1011"/>
        <end position="1028"/>
    </location>
</feature>
<feature type="compositionally biased region" description="Acidic residues" evidence="7">
    <location>
        <begin position="573"/>
        <end position="584"/>
    </location>
</feature>
<feature type="region of interest" description="Disordered" evidence="7">
    <location>
        <begin position="251"/>
        <end position="312"/>
    </location>
</feature>
<feature type="domain" description="Pecanex C-terminal" evidence="8">
    <location>
        <begin position="1769"/>
        <end position="1992"/>
    </location>
</feature>
<evidence type="ECO:0000256" key="2">
    <source>
        <dbReference type="ARBA" id="ARBA00010170"/>
    </source>
</evidence>
<feature type="transmembrane region" description="Helical" evidence="6">
    <location>
        <begin position="1146"/>
        <end position="1168"/>
    </location>
</feature>
<feature type="region of interest" description="Disordered" evidence="7">
    <location>
        <begin position="573"/>
        <end position="665"/>
    </location>
</feature>
<feature type="region of interest" description="Disordered" evidence="7">
    <location>
        <begin position="865"/>
        <end position="889"/>
    </location>
</feature>
<feature type="transmembrane region" description="Helical" evidence="6">
    <location>
        <begin position="1276"/>
        <end position="1293"/>
    </location>
</feature>
<feature type="region of interest" description="Disordered" evidence="7">
    <location>
        <begin position="513"/>
        <end position="559"/>
    </location>
</feature>
<comment type="similarity">
    <text evidence="2 6">Belongs to the pecanex family.</text>
</comment>
<evidence type="ECO:0000256" key="5">
    <source>
        <dbReference type="ARBA" id="ARBA00023136"/>
    </source>
</evidence>
<feature type="compositionally biased region" description="Polar residues" evidence="7">
    <location>
        <begin position="385"/>
        <end position="395"/>
    </location>
</feature>
<dbReference type="InterPro" id="IPR007735">
    <property type="entry name" value="Pecanex_C"/>
</dbReference>
<feature type="transmembrane region" description="Helical" evidence="6">
    <location>
        <begin position="57"/>
        <end position="77"/>
    </location>
</feature>
<reference evidence="10" key="1">
    <citation type="journal article" date="2004" name="Nature">
        <title>Genome duplication in the teleost fish Tetraodon nigroviridis reveals the early vertebrate proto-karyotype.</title>
        <authorList>
            <person name="Jaillon O."/>
            <person name="Aury J.-M."/>
            <person name="Brunet F."/>
            <person name="Petit J.-L."/>
            <person name="Stange-Thomann N."/>
            <person name="Mauceli E."/>
            <person name="Bouneau L."/>
            <person name="Fischer C."/>
            <person name="Ozouf-Costaz C."/>
            <person name="Bernot A."/>
            <person name="Nicaud S."/>
            <person name="Jaffe D."/>
            <person name="Fisher S."/>
            <person name="Lutfalla G."/>
            <person name="Dossat C."/>
            <person name="Segurens B."/>
            <person name="Dasilva C."/>
            <person name="Salanoubat M."/>
            <person name="Levy M."/>
            <person name="Boudet N."/>
            <person name="Castellano S."/>
            <person name="Anthouard V."/>
            <person name="Jubin C."/>
            <person name="Castelli V."/>
            <person name="Katinka M."/>
            <person name="Vacherie B."/>
            <person name="Biemont C."/>
            <person name="Skalli Z."/>
            <person name="Cattolico L."/>
            <person name="Poulain J."/>
            <person name="De Berardinis V."/>
            <person name="Cruaud C."/>
            <person name="Duprat S."/>
            <person name="Brottier P."/>
            <person name="Coutanceau J.-P."/>
            <person name="Gouzy J."/>
            <person name="Parra G."/>
            <person name="Lardier G."/>
            <person name="Chapple C."/>
            <person name="McKernan K.J."/>
            <person name="McEwan P."/>
            <person name="Bosak S."/>
            <person name="Kellis M."/>
            <person name="Volff J.-N."/>
            <person name="Guigo R."/>
            <person name="Zody M.C."/>
            <person name="Mesirov J."/>
            <person name="Lindblad-Toh K."/>
            <person name="Birren B."/>
            <person name="Nusbaum C."/>
            <person name="Kahn D."/>
            <person name="Robinson-Rechavi M."/>
            <person name="Laudet V."/>
            <person name="Schachter V."/>
            <person name="Quetier F."/>
            <person name="Saurin W."/>
            <person name="Scarpelli C."/>
            <person name="Wincker P."/>
            <person name="Lander E.S."/>
            <person name="Weissenbach J."/>
            <person name="Roest Crollius H."/>
        </authorList>
    </citation>
    <scope>NUCLEOTIDE SEQUENCE [LARGE SCALE GENOMIC DNA]</scope>
</reference>
<feature type="compositionally biased region" description="Low complexity" evidence="7">
    <location>
        <begin position="585"/>
        <end position="594"/>
    </location>
</feature>
<dbReference type="PANTHER" id="PTHR12372:SF4">
    <property type="entry name" value="PECANEX-LIKE PROTEIN 3"/>
    <property type="match status" value="1"/>
</dbReference>
<dbReference type="Proteomes" id="UP000007303">
    <property type="component" value="Unassembled WGS sequence"/>
</dbReference>
<evidence type="ECO:0000256" key="6">
    <source>
        <dbReference type="RuleBase" id="RU367089"/>
    </source>
</evidence>
<evidence type="ECO:0000256" key="4">
    <source>
        <dbReference type="ARBA" id="ARBA00022989"/>
    </source>
</evidence>
<dbReference type="PANTHER" id="PTHR12372">
    <property type="entry name" value="PECANEX"/>
    <property type="match status" value="1"/>
</dbReference>
<feature type="transmembrane region" description="Helical" evidence="6">
    <location>
        <begin position="1101"/>
        <end position="1126"/>
    </location>
</feature>
<evidence type="ECO:0000256" key="7">
    <source>
        <dbReference type="SAM" id="MobiDB-lite"/>
    </source>
</evidence>
<dbReference type="GO" id="GO:0016020">
    <property type="term" value="C:membrane"/>
    <property type="evidence" value="ECO:0007669"/>
    <property type="project" value="UniProtKB-SubCell"/>
</dbReference>
<reference evidence="9" key="2">
    <citation type="submission" date="2025-08" db="UniProtKB">
        <authorList>
            <consortium name="Ensembl"/>
        </authorList>
    </citation>
    <scope>IDENTIFICATION</scope>
</reference>
<feature type="compositionally biased region" description="Polar residues" evidence="7">
    <location>
        <begin position="623"/>
        <end position="637"/>
    </location>
</feature>
<protein>
    <recommendedName>
        <fullName evidence="6">Pecanex-like protein</fullName>
    </recommendedName>
</protein>
<feature type="compositionally biased region" description="Low complexity" evidence="7">
    <location>
        <begin position="880"/>
        <end position="889"/>
    </location>
</feature>
<organism evidence="9 10">
    <name type="scientific">Tetraodon nigroviridis</name>
    <name type="common">Spotted green pufferfish</name>
    <name type="synonym">Chelonodon nigroviridis</name>
    <dbReference type="NCBI Taxonomy" id="99883"/>
    <lineage>
        <taxon>Eukaryota</taxon>
        <taxon>Metazoa</taxon>
        <taxon>Chordata</taxon>
        <taxon>Craniata</taxon>
        <taxon>Vertebrata</taxon>
        <taxon>Euteleostomi</taxon>
        <taxon>Actinopterygii</taxon>
        <taxon>Neopterygii</taxon>
        <taxon>Teleostei</taxon>
        <taxon>Neoteleostei</taxon>
        <taxon>Acanthomorphata</taxon>
        <taxon>Eupercaria</taxon>
        <taxon>Tetraodontiformes</taxon>
        <taxon>Tetradontoidea</taxon>
        <taxon>Tetraodontidae</taxon>
        <taxon>Tetraodon</taxon>
    </lineage>
</organism>
<feature type="compositionally biased region" description="Low complexity" evidence="7">
    <location>
        <begin position="610"/>
        <end position="619"/>
    </location>
</feature>
<feature type="transmembrane region" description="Helical" evidence="6">
    <location>
        <begin position="34"/>
        <end position="50"/>
    </location>
</feature>
<feature type="transmembrane region" description="Helical" evidence="6">
    <location>
        <begin position="1174"/>
        <end position="1194"/>
    </location>
</feature>
<dbReference type="InterPro" id="IPR039797">
    <property type="entry name" value="Pecanex"/>
</dbReference>
<keyword evidence="5 6" id="KW-0472">Membrane</keyword>
<keyword evidence="10" id="KW-1185">Reference proteome</keyword>
<proteinExistence type="inferred from homology"/>
<dbReference type="OMA" id="QSWPHHP"/>
<evidence type="ECO:0000313" key="10">
    <source>
        <dbReference type="Proteomes" id="UP000007303"/>
    </source>
</evidence>
<feature type="transmembrane region" description="Helical" evidence="6">
    <location>
        <begin position="1076"/>
        <end position="1095"/>
    </location>
</feature>
<feature type="transmembrane region" description="Helical" evidence="6">
    <location>
        <begin position="986"/>
        <end position="1004"/>
    </location>
</feature>
<dbReference type="GeneTree" id="ENSGT00940000158735"/>
<dbReference type="HOGENOM" id="CLU_000602_0_1_1"/>
<feature type="transmembrane region" description="Helical" evidence="6">
    <location>
        <begin position="1248"/>
        <end position="1270"/>
    </location>
</feature>
<keyword evidence="4 6" id="KW-1133">Transmembrane helix</keyword>
<reference evidence="9" key="3">
    <citation type="submission" date="2025-09" db="UniProtKB">
        <authorList>
            <consortium name="Ensembl"/>
        </authorList>
    </citation>
    <scope>IDENTIFICATION</scope>
</reference>
<evidence type="ECO:0000256" key="3">
    <source>
        <dbReference type="ARBA" id="ARBA00022692"/>
    </source>
</evidence>
<comment type="subcellular location">
    <subcellularLocation>
        <location evidence="1 6">Membrane</location>
        <topology evidence="1 6">Multi-pass membrane protein</topology>
    </subcellularLocation>
</comment>
<accession>H3CXB0</accession>
<name>H3CXB0_TETNG</name>